<dbReference type="EMBL" id="UINC01171245">
    <property type="protein sequence ID" value="SVD75713.1"/>
    <property type="molecule type" value="Genomic_DNA"/>
</dbReference>
<name>A0A382XXI8_9ZZZZ</name>
<reference evidence="2" key="1">
    <citation type="submission" date="2018-05" db="EMBL/GenBank/DDBJ databases">
        <authorList>
            <person name="Lanie J.A."/>
            <person name="Ng W.-L."/>
            <person name="Kazmierczak K.M."/>
            <person name="Andrzejewski T.M."/>
            <person name="Davidsen T.M."/>
            <person name="Wayne K.J."/>
            <person name="Tettelin H."/>
            <person name="Glass J.I."/>
            <person name="Rusch D."/>
            <person name="Podicherti R."/>
            <person name="Tsui H.-C.T."/>
            <person name="Winkler M.E."/>
        </authorList>
    </citation>
    <scope>NUCLEOTIDE SEQUENCE</scope>
</reference>
<gene>
    <name evidence="2" type="ORF">METZ01_LOCUS428567</name>
</gene>
<organism evidence="2">
    <name type="scientific">marine metagenome</name>
    <dbReference type="NCBI Taxonomy" id="408172"/>
    <lineage>
        <taxon>unclassified sequences</taxon>
        <taxon>metagenomes</taxon>
        <taxon>ecological metagenomes</taxon>
    </lineage>
</organism>
<evidence type="ECO:0000256" key="1">
    <source>
        <dbReference type="SAM" id="MobiDB-lite"/>
    </source>
</evidence>
<accession>A0A382XXI8</accession>
<proteinExistence type="predicted"/>
<protein>
    <submittedName>
        <fullName evidence="2">Uncharacterized protein</fullName>
    </submittedName>
</protein>
<dbReference type="AlphaFoldDB" id="A0A382XXI8"/>
<feature type="compositionally biased region" description="Polar residues" evidence="1">
    <location>
        <begin position="13"/>
        <end position="27"/>
    </location>
</feature>
<feature type="region of interest" description="Disordered" evidence="1">
    <location>
        <begin position="1"/>
        <end position="27"/>
    </location>
</feature>
<sequence>MAPATIEPDKSLPNISSVTSPPQDATV</sequence>
<evidence type="ECO:0000313" key="2">
    <source>
        <dbReference type="EMBL" id="SVD75713.1"/>
    </source>
</evidence>